<proteinExistence type="predicted"/>
<protein>
    <submittedName>
        <fullName evidence="2">(rape) hypothetical protein</fullName>
    </submittedName>
</protein>
<organism evidence="2">
    <name type="scientific">Brassica napus</name>
    <name type="common">Rape</name>
    <dbReference type="NCBI Taxonomy" id="3708"/>
    <lineage>
        <taxon>Eukaryota</taxon>
        <taxon>Viridiplantae</taxon>
        <taxon>Streptophyta</taxon>
        <taxon>Embryophyta</taxon>
        <taxon>Tracheophyta</taxon>
        <taxon>Spermatophyta</taxon>
        <taxon>Magnoliopsida</taxon>
        <taxon>eudicotyledons</taxon>
        <taxon>Gunneridae</taxon>
        <taxon>Pentapetalae</taxon>
        <taxon>rosids</taxon>
        <taxon>malvids</taxon>
        <taxon>Brassicales</taxon>
        <taxon>Brassicaceae</taxon>
        <taxon>Brassiceae</taxon>
        <taxon>Brassica</taxon>
    </lineage>
</organism>
<dbReference type="EMBL" id="HG994367">
    <property type="protein sequence ID" value="CAF1700090.1"/>
    <property type="molecule type" value="Genomic_DNA"/>
</dbReference>
<reference evidence="2" key="1">
    <citation type="submission" date="2021-01" db="EMBL/GenBank/DDBJ databases">
        <authorList>
            <consortium name="Genoscope - CEA"/>
            <person name="William W."/>
        </authorList>
    </citation>
    <scope>NUCLEOTIDE SEQUENCE</scope>
</reference>
<evidence type="ECO:0000256" key="1">
    <source>
        <dbReference type="SAM" id="MobiDB-lite"/>
    </source>
</evidence>
<dbReference type="AlphaFoldDB" id="A0A816I797"/>
<accession>A0A816I797</accession>
<gene>
    <name evidence="2" type="ORF">DARMORV10_C03P23020.1</name>
</gene>
<dbReference type="Proteomes" id="UP001295469">
    <property type="component" value="Chromosome C03"/>
</dbReference>
<sequence length="55" mass="6405">MSRRVTSQSVSKTIIISPIENGLYAMEPRKTKKEKQKRKIRRKSSPAINESFKKI</sequence>
<name>A0A816I797_BRANA</name>
<evidence type="ECO:0000313" key="2">
    <source>
        <dbReference type="EMBL" id="CAF1700090.1"/>
    </source>
</evidence>
<feature type="compositionally biased region" description="Basic residues" evidence="1">
    <location>
        <begin position="30"/>
        <end position="44"/>
    </location>
</feature>
<feature type="region of interest" description="Disordered" evidence="1">
    <location>
        <begin position="28"/>
        <end position="55"/>
    </location>
</feature>